<dbReference type="RefSeq" id="XP_066712349.1">
    <property type="nucleotide sequence ID" value="XM_066863239.1"/>
</dbReference>
<keyword evidence="1" id="KW-0175">Coiled coil</keyword>
<proteinExistence type="predicted"/>
<dbReference type="GeneID" id="92096302"/>
<sequence length="324" mass="36786">MPKHKSRRSVKGISAAGMPAASSGSEPVIPQKRKRPDDNSDADEHFPHDLDKCRKDVIASLESNEFDNRVSKLGSKRLRQSWKGIKTGISELDDLANESFIQIQDCQEEIAIQKTLPSELRKSQLPHHLEQTANADNVTIIQQLQEENAKLKSDQTSIGQKKNKRVRDLEEQLLAKDALHQNKVAELGERHEQNTKTIHQLRGEITKIKSDPPTIDRQREKRISDLEEQLVAKSTQLEGKVAELDEQHDQNTEYQPQIEVQEEEIAEQANENQRQALLIQHSESTIKRQAEELEQANATIQQFVHDNAIVQTLRGALGALLNRQ</sequence>
<comment type="caution">
    <text evidence="3">The sequence shown here is derived from an EMBL/GenBank/DDBJ whole genome shotgun (WGS) entry which is preliminary data.</text>
</comment>
<evidence type="ECO:0000256" key="2">
    <source>
        <dbReference type="SAM" id="MobiDB-lite"/>
    </source>
</evidence>
<protein>
    <submittedName>
        <fullName evidence="3">Uncharacterized protein</fullName>
    </submittedName>
</protein>
<feature type="coiled-coil region" evidence="1">
    <location>
        <begin position="279"/>
        <end position="306"/>
    </location>
</feature>
<name>A0ABR1TTY5_9PEZI</name>
<reference evidence="3 4" key="1">
    <citation type="submission" date="2023-01" db="EMBL/GenBank/DDBJ databases">
        <title>Analysis of 21 Apiospora genomes using comparative genomics revels a genus with tremendous synthesis potential of carbohydrate active enzymes and secondary metabolites.</title>
        <authorList>
            <person name="Sorensen T."/>
        </authorList>
    </citation>
    <scope>NUCLEOTIDE SEQUENCE [LARGE SCALE GENOMIC DNA]</scope>
    <source>
        <strain evidence="3 4">CBS 135458</strain>
    </source>
</reference>
<organism evidence="3 4">
    <name type="scientific">Apiospora phragmitis</name>
    <dbReference type="NCBI Taxonomy" id="2905665"/>
    <lineage>
        <taxon>Eukaryota</taxon>
        <taxon>Fungi</taxon>
        <taxon>Dikarya</taxon>
        <taxon>Ascomycota</taxon>
        <taxon>Pezizomycotina</taxon>
        <taxon>Sordariomycetes</taxon>
        <taxon>Xylariomycetidae</taxon>
        <taxon>Amphisphaeriales</taxon>
        <taxon>Apiosporaceae</taxon>
        <taxon>Apiospora</taxon>
    </lineage>
</organism>
<evidence type="ECO:0000313" key="3">
    <source>
        <dbReference type="EMBL" id="KAK8050100.1"/>
    </source>
</evidence>
<accession>A0ABR1TTY5</accession>
<dbReference type="EMBL" id="JAQQWL010000011">
    <property type="protein sequence ID" value="KAK8050100.1"/>
    <property type="molecule type" value="Genomic_DNA"/>
</dbReference>
<dbReference type="Proteomes" id="UP001480595">
    <property type="component" value="Unassembled WGS sequence"/>
</dbReference>
<gene>
    <name evidence="3" type="ORF">PG994_011830</name>
</gene>
<feature type="region of interest" description="Disordered" evidence="2">
    <location>
        <begin position="1"/>
        <end position="51"/>
    </location>
</feature>
<feature type="compositionally biased region" description="Basic and acidic residues" evidence="2">
    <location>
        <begin position="35"/>
        <end position="51"/>
    </location>
</feature>
<feature type="compositionally biased region" description="Low complexity" evidence="2">
    <location>
        <begin position="12"/>
        <end position="25"/>
    </location>
</feature>
<keyword evidence="4" id="KW-1185">Reference proteome</keyword>
<evidence type="ECO:0000313" key="4">
    <source>
        <dbReference type="Proteomes" id="UP001480595"/>
    </source>
</evidence>
<feature type="compositionally biased region" description="Basic residues" evidence="2">
    <location>
        <begin position="1"/>
        <end position="10"/>
    </location>
</feature>
<evidence type="ECO:0000256" key="1">
    <source>
        <dbReference type="SAM" id="Coils"/>
    </source>
</evidence>